<comment type="caution">
    <text evidence="5">The sequence shown here is derived from an EMBL/GenBank/DDBJ whole genome shotgun (WGS) entry which is preliminary data.</text>
</comment>
<dbReference type="PANTHER" id="PTHR30404">
    <property type="entry name" value="N-ACETYLMURAMOYL-L-ALANINE AMIDASE"/>
    <property type="match status" value="1"/>
</dbReference>
<dbReference type="Pfam" id="PF13205">
    <property type="entry name" value="Big_5"/>
    <property type="match status" value="1"/>
</dbReference>
<accession>A0ABS4KQN3</accession>
<dbReference type="Gene3D" id="3.40.630.40">
    <property type="entry name" value="Zn-dependent exopeptidases"/>
    <property type="match status" value="2"/>
</dbReference>
<proteinExistence type="predicted"/>
<dbReference type="Proteomes" id="UP001519307">
    <property type="component" value="Unassembled WGS sequence"/>
</dbReference>
<evidence type="ECO:0000313" key="6">
    <source>
        <dbReference type="Proteomes" id="UP001519307"/>
    </source>
</evidence>
<dbReference type="Pfam" id="PF01520">
    <property type="entry name" value="Amidase_3"/>
    <property type="match status" value="2"/>
</dbReference>
<dbReference type="InterPro" id="IPR014755">
    <property type="entry name" value="Cu-Rt/internalin_Ig-like"/>
</dbReference>
<dbReference type="InterPro" id="IPR032812">
    <property type="entry name" value="SbsA_Ig"/>
</dbReference>
<protein>
    <submittedName>
        <fullName evidence="5">N-acetylmuramoyl-L-alanine amidase</fullName>
        <ecNumber evidence="5">3.5.1.28</ecNumber>
    </submittedName>
</protein>
<name>A0ABS4KQN3_9CLOT</name>
<keyword evidence="6" id="KW-1185">Reference proteome</keyword>
<evidence type="ECO:0000256" key="3">
    <source>
        <dbReference type="SAM" id="MobiDB-lite"/>
    </source>
</evidence>
<dbReference type="InterPro" id="IPR050695">
    <property type="entry name" value="N-acetylmuramoyl_amidase_3"/>
</dbReference>
<feature type="region of interest" description="Disordered" evidence="3">
    <location>
        <begin position="327"/>
        <end position="379"/>
    </location>
</feature>
<dbReference type="CDD" id="cd02696">
    <property type="entry name" value="MurNAc-LAA"/>
    <property type="match status" value="2"/>
</dbReference>
<dbReference type="InterPro" id="IPR002508">
    <property type="entry name" value="MurNAc-LAA_cat"/>
</dbReference>
<dbReference type="EMBL" id="JAGGLM010000004">
    <property type="protein sequence ID" value="MBP2032338.1"/>
    <property type="molecule type" value="Genomic_DNA"/>
</dbReference>
<sequence>MKKSAFYIIASLSFLFVFTILFKINPVYAAKSYNGSNIGSNVEINKTWKISFNKELDKSTINESSIIVTDSSGNTVPVKINIEDNGCVVDVTPQGNYKYGQAYSVTVKSGIKTSNGDTLKSDTKMEFSTRTNQSTNNKYTVTIDAAHGGSDNGNVSASGIKEKDIDLSVALKTGKILEQNGVNVVYTRKNDSISWSEENDIQSRIDISNKANSNEFVSIRANTYPDNTNVKGIETYYSTTNSDSKTVADDIQKQLIASTGSSDRGTKESLPQHKILSGNNAPSVMVELGFITNESESKLMNSQDFQDKSAKAIANGILASLNVIGKNQTNAQPSKPTPVTPAPSKSDSQTPSDGNGPTIVIDPGHGVGQDVGSEGNGYQEDDVTLNVALKTGEILKQKGVNVIYTRTEDERKTSSLNVTQSLQRRCDTANNSSAKFMVAIHTNAFDSPDAEGTETLYYTGNSEGERIATLIQNSLVSHLGTYDRGLKDGSWLYITRNTKMTTVLTELGFLTNSKDASILGTESGREKAAEGLAEGILKALGI</sequence>
<feature type="domain" description="MurNAc-LAA" evidence="4">
    <location>
        <begin position="426"/>
        <end position="537"/>
    </location>
</feature>
<keyword evidence="1" id="KW-0732">Signal</keyword>
<dbReference type="Gene3D" id="2.60.40.1220">
    <property type="match status" value="1"/>
</dbReference>
<evidence type="ECO:0000256" key="1">
    <source>
        <dbReference type="ARBA" id="ARBA00022729"/>
    </source>
</evidence>
<dbReference type="PANTHER" id="PTHR30404:SF0">
    <property type="entry name" value="N-ACETYLMURAMOYL-L-ALANINE AMIDASE AMIC"/>
    <property type="match status" value="1"/>
</dbReference>
<dbReference type="SMART" id="SM00646">
    <property type="entry name" value="Ami_3"/>
    <property type="match status" value="2"/>
</dbReference>
<evidence type="ECO:0000313" key="5">
    <source>
        <dbReference type="EMBL" id="MBP2032338.1"/>
    </source>
</evidence>
<dbReference type="RefSeq" id="WP_209701411.1">
    <property type="nucleotide sequence ID" value="NZ_JAGGLM010000004.1"/>
</dbReference>
<organism evidence="5 6">
    <name type="scientific">Clostridium algifaecis</name>
    <dbReference type="NCBI Taxonomy" id="1472040"/>
    <lineage>
        <taxon>Bacteria</taxon>
        <taxon>Bacillati</taxon>
        <taxon>Bacillota</taxon>
        <taxon>Clostridia</taxon>
        <taxon>Eubacteriales</taxon>
        <taxon>Clostridiaceae</taxon>
        <taxon>Clostridium</taxon>
    </lineage>
</organism>
<feature type="domain" description="MurNAc-LAA" evidence="4">
    <location>
        <begin position="205"/>
        <end position="318"/>
    </location>
</feature>
<evidence type="ECO:0000256" key="2">
    <source>
        <dbReference type="ARBA" id="ARBA00022801"/>
    </source>
</evidence>
<dbReference type="SUPFAM" id="SSF53187">
    <property type="entry name" value="Zn-dependent exopeptidases"/>
    <property type="match status" value="2"/>
</dbReference>
<dbReference type="EC" id="3.5.1.28" evidence="5"/>
<feature type="region of interest" description="Disordered" evidence="3">
    <location>
        <begin position="256"/>
        <end position="278"/>
    </location>
</feature>
<gene>
    <name evidence="5" type="ORF">J2Z42_001003</name>
</gene>
<dbReference type="GO" id="GO:0008745">
    <property type="term" value="F:N-acetylmuramoyl-L-alanine amidase activity"/>
    <property type="evidence" value="ECO:0007669"/>
    <property type="project" value="UniProtKB-EC"/>
</dbReference>
<keyword evidence="2 5" id="KW-0378">Hydrolase</keyword>
<feature type="compositionally biased region" description="Polar residues" evidence="3">
    <location>
        <begin position="343"/>
        <end position="355"/>
    </location>
</feature>
<reference evidence="5 6" key="1">
    <citation type="submission" date="2021-03" db="EMBL/GenBank/DDBJ databases">
        <title>Genomic Encyclopedia of Type Strains, Phase IV (KMG-IV): sequencing the most valuable type-strain genomes for metagenomic binning, comparative biology and taxonomic classification.</title>
        <authorList>
            <person name="Goeker M."/>
        </authorList>
    </citation>
    <scope>NUCLEOTIDE SEQUENCE [LARGE SCALE GENOMIC DNA]</scope>
    <source>
        <strain evidence="5 6">DSM 28783</strain>
    </source>
</reference>
<evidence type="ECO:0000259" key="4">
    <source>
        <dbReference type="SMART" id="SM00646"/>
    </source>
</evidence>